<name>A0ABY6KVK3_9ARAC</name>
<evidence type="ECO:0000256" key="4">
    <source>
        <dbReference type="ARBA" id="ARBA00023136"/>
    </source>
</evidence>
<feature type="domain" description="Cadherin" evidence="6">
    <location>
        <begin position="40"/>
        <end position="140"/>
    </location>
</feature>
<dbReference type="SMART" id="SM00112">
    <property type="entry name" value="CA"/>
    <property type="match status" value="1"/>
</dbReference>
<dbReference type="Proteomes" id="UP001235939">
    <property type="component" value="Chromosome 09"/>
</dbReference>
<keyword evidence="2" id="KW-0677">Repeat</keyword>
<dbReference type="InterPro" id="IPR015919">
    <property type="entry name" value="Cadherin-like_sf"/>
</dbReference>
<keyword evidence="3 5" id="KW-0106">Calcium</keyword>
<keyword evidence="4" id="KW-0472">Membrane</keyword>
<dbReference type="InterPro" id="IPR002126">
    <property type="entry name" value="Cadherin-like_dom"/>
</dbReference>
<dbReference type="InterPro" id="IPR039808">
    <property type="entry name" value="Cadherin"/>
</dbReference>
<evidence type="ECO:0000259" key="6">
    <source>
        <dbReference type="PROSITE" id="PS50268"/>
    </source>
</evidence>
<dbReference type="PROSITE" id="PS50268">
    <property type="entry name" value="CADHERIN_2"/>
    <property type="match status" value="3"/>
</dbReference>
<dbReference type="SUPFAM" id="SSF49313">
    <property type="entry name" value="Cadherin-like"/>
    <property type="match status" value="3"/>
</dbReference>
<protein>
    <recommendedName>
        <fullName evidence="6">Cadherin domain-containing protein</fullName>
    </recommendedName>
</protein>
<dbReference type="PROSITE" id="PS00232">
    <property type="entry name" value="CADHERIN_1"/>
    <property type="match status" value="1"/>
</dbReference>
<evidence type="ECO:0000256" key="3">
    <source>
        <dbReference type="ARBA" id="ARBA00022837"/>
    </source>
</evidence>
<evidence type="ECO:0000313" key="7">
    <source>
        <dbReference type="EMBL" id="UYV72307.1"/>
    </source>
</evidence>
<dbReference type="EMBL" id="CP092871">
    <property type="protein sequence ID" value="UYV72307.1"/>
    <property type="molecule type" value="Genomic_DNA"/>
</dbReference>
<gene>
    <name evidence="7" type="ORF">LAZ67_9002569</name>
</gene>
<organism evidence="7 8">
    <name type="scientific">Cordylochernes scorpioides</name>
    <dbReference type="NCBI Taxonomy" id="51811"/>
    <lineage>
        <taxon>Eukaryota</taxon>
        <taxon>Metazoa</taxon>
        <taxon>Ecdysozoa</taxon>
        <taxon>Arthropoda</taxon>
        <taxon>Chelicerata</taxon>
        <taxon>Arachnida</taxon>
        <taxon>Pseudoscorpiones</taxon>
        <taxon>Cheliferoidea</taxon>
        <taxon>Chernetidae</taxon>
        <taxon>Cordylochernes</taxon>
    </lineage>
</organism>
<dbReference type="CDD" id="cd11304">
    <property type="entry name" value="Cadherin_repeat"/>
    <property type="match status" value="3"/>
</dbReference>
<sequence length="316" mass="35180">MRNVHSSSQMVVEIYPEGSAEFPMFSRTQYLSGAQGGLEPGSTVVEVKAHLPGGSLWYNLTGADVQTLRRFSIDHDTGRVTAASRLEPSAIKPYYDFLVSAHNRVDPRKYAETSVSSAATRRAATVILHLSEMSPRCPKFHFSEHFGTVRETSPPDTVVIPSLSVQDLNKFEKLSYQITEDNSNDNFYVDVRSSNVSLRVKKPLDRDSMPPALQGIYTLTVTATNSKCASSVRLRILLEDVNDNSPVFEKNDFIIELNENSPPGHVVAHLTATDRDELDLNKLRYFVIDGKSNDITSITANSLTFGGNIFREENYL</sequence>
<dbReference type="PRINTS" id="PR00205">
    <property type="entry name" value="CADHERIN"/>
</dbReference>
<dbReference type="PANTHER" id="PTHR24027:SF438">
    <property type="entry name" value="CADHERIN 23"/>
    <property type="match status" value="1"/>
</dbReference>
<feature type="domain" description="Cadherin" evidence="6">
    <location>
        <begin position="249"/>
        <end position="309"/>
    </location>
</feature>
<evidence type="ECO:0000313" key="8">
    <source>
        <dbReference type="Proteomes" id="UP001235939"/>
    </source>
</evidence>
<feature type="domain" description="Cadherin" evidence="6">
    <location>
        <begin position="148"/>
        <end position="248"/>
    </location>
</feature>
<proteinExistence type="predicted"/>
<accession>A0ABY6KVK3</accession>
<dbReference type="Pfam" id="PF00028">
    <property type="entry name" value="Cadherin"/>
    <property type="match status" value="1"/>
</dbReference>
<dbReference type="PANTHER" id="PTHR24027">
    <property type="entry name" value="CADHERIN-23"/>
    <property type="match status" value="1"/>
</dbReference>
<evidence type="ECO:0000256" key="5">
    <source>
        <dbReference type="PROSITE-ProRule" id="PRU00043"/>
    </source>
</evidence>
<keyword evidence="8" id="KW-1185">Reference proteome</keyword>
<reference evidence="7 8" key="1">
    <citation type="submission" date="2022-01" db="EMBL/GenBank/DDBJ databases">
        <title>A chromosomal length assembly of Cordylochernes scorpioides.</title>
        <authorList>
            <person name="Zeh D."/>
            <person name="Zeh J."/>
        </authorList>
    </citation>
    <scope>NUCLEOTIDE SEQUENCE [LARGE SCALE GENOMIC DNA]</scope>
    <source>
        <strain evidence="7">IN4F17</strain>
        <tissue evidence="7">Whole Body</tissue>
    </source>
</reference>
<evidence type="ECO:0000256" key="1">
    <source>
        <dbReference type="ARBA" id="ARBA00004370"/>
    </source>
</evidence>
<dbReference type="Gene3D" id="2.60.40.60">
    <property type="entry name" value="Cadherins"/>
    <property type="match status" value="3"/>
</dbReference>
<dbReference type="InterPro" id="IPR020894">
    <property type="entry name" value="Cadherin_CS"/>
</dbReference>
<evidence type="ECO:0000256" key="2">
    <source>
        <dbReference type="ARBA" id="ARBA00022737"/>
    </source>
</evidence>
<comment type="subcellular location">
    <subcellularLocation>
        <location evidence="1">Membrane</location>
    </subcellularLocation>
</comment>